<keyword evidence="3" id="KW-1185">Reference proteome</keyword>
<sequence>MPPGPRQLPRGPCGFSLGPPPAPRRPTLATRPFLPSRLKGASPHLPGVQLPLNERASRTPRLRHPAPTARAAPLHTAAPHRGSAPQAQLTQSLIGSATDRRRGSVHGLMGLRIVQALVRSPAGRCGSLVPCDGGG</sequence>
<reference evidence="2" key="1">
    <citation type="journal article" date="2022" name="bioRxiv">
        <title>Sequencing and chromosome-scale assembly of the giantPleurodeles waltlgenome.</title>
        <authorList>
            <person name="Brown T."/>
            <person name="Elewa A."/>
            <person name="Iarovenko S."/>
            <person name="Subramanian E."/>
            <person name="Araus A.J."/>
            <person name="Petzold A."/>
            <person name="Susuki M."/>
            <person name="Suzuki K.-i.T."/>
            <person name="Hayashi T."/>
            <person name="Toyoda A."/>
            <person name="Oliveira C."/>
            <person name="Osipova E."/>
            <person name="Leigh N.D."/>
            <person name="Simon A."/>
            <person name="Yun M.H."/>
        </authorList>
    </citation>
    <scope>NUCLEOTIDE SEQUENCE</scope>
    <source>
        <strain evidence="2">20211129_DDA</strain>
        <tissue evidence="2">Liver</tissue>
    </source>
</reference>
<dbReference type="Proteomes" id="UP001066276">
    <property type="component" value="Chromosome 7"/>
</dbReference>
<dbReference type="AlphaFoldDB" id="A0AAV7PLD9"/>
<protein>
    <submittedName>
        <fullName evidence="2">Uncharacterized protein</fullName>
    </submittedName>
</protein>
<organism evidence="2 3">
    <name type="scientific">Pleurodeles waltl</name>
    <name type="common">Iberian ribbed newt</name>
    <dbReference type="NCBI Taxonomy" id="8319"/>
    <lineage>
        <taxon>Eukaryota</taxon>
        <taxon>Metazoa</taxon>
        <taxon>Chordata</taxon>
        <taxon>Craniata</taxon>
        <taxon>Vertebrata</taxon>
        <taxon>Euteleostomi</taxon>
        <taxon>Amphibia</taxon>
        <taxon>Batrachia</taxon>
        <taxon>Caudata</taxon>
        <taxon>Salamandroidea</taxon>
        <taxon>Salamandridae</taxon>
        <taxon>Pleurodelinae</taxon>
        <taxon>Pleurodeles</taxon>
    </lineage>
</organism>
<comment type="caution">
    <text evidence="2">The sequence shown here is derived from an EMBL/GenBank/DDBJ whole genome shotgun (WGS) entry which is preliminary data.</text>
</comment>
<proteinExistence type="predicted"/>
<evidence type="ECO:0000313" key="2">
    <source>
        <dbReference type="EMBL" id="KAJ1128197.1"/>
    </source>
</evidence>
<gene>
    <name evidence="2" type="ORF">NDU88_006576</name>
</gene>
<dbReference type="EMBL" id="JANPWB010000011">
    <property type="protein sequence ID" value="KAJ1128197.1"/>
    <property type="molecule type" value="Genomic_DNA"/>
</dbReference>
<evidence type="ECO:0000256" key="1">
    <source>
        <dbReference type="SAM" id="MobiDB-lite"/>
    </source>
</evidence>
<feature type="region of interest" description="Disordered" evidence="1">
    <location>
        <begin position="1"/>
        <end position="89"/>
    </location>
</feature>
<feature type="compositionally biased region" description="Low complexity" evidence="1">
    <location>
        <begin position="25"/>
        <end position="35"/>
    </location>
</feature>
<name>A0AAV7PLD9_PLEWA</name>
<accession>A0AAV7PLD9</accession>
<evidence type="ECO:0000313" key="3">
    <source>
        <dbReference type="Proteomes" id="UP001066276"/>
    </source>
</evidence>